<proteinExistence type="predicted"/>
<dbReference type="EMBL" id="BEZZ01220315">
    <property type="protein sequence ID" value="GCC47813.1"/>
    <property type="molecule type" value="Genomic_DNA"/>
</dbReference>
<evidence type="ECO:0000313" key="2">
    <source>
        <dbReference type="EMBL" id="GCC47813.1"/>
    </source>
</evidence>
<accession>A0A401TYU9</accession>
<feature type="region of interest" description="Disordered" evidence="1">
    <location>
        <begin position="1"/>
        <end position="87"/>
    </location>
</feature>
<evidence type="ECO:0000256" key="1">
    <source>
        <dbReference type="SAM" id="MobiDB-lite"/>
    </source>
</evidence>
<dbReference type="AlphaFoldDB" id="A0A401TYU9"/>
<gene>
    <name evidence="2" type="ORF">chiPu_0031835</name>
</gene>
<keyword evidence="3" id="KW-1185">Reference proteome</keyword>
<dbReference type="Proteomes" id="UP000287033">
    <property type="component" value="Unassembled WGS sequence"/>
</dbReference>
<protein>
    <submittedName>
        <fullName evidence="2">Uncharacterized protein</fullName>
    </submittedName>
</protein>
<evidence type="ECO:0000313" key="3">
    <source>
        <dbReference type="Proteomes" id="UP000287033"/>
    </source>
</evidence>
<feature type="compositionally biased region" description="Basic and acidic residues" evidence="1">
    <location>
        <begin position="26"/>
        <end position="36"/>
    </location>
</feature>
<reference evidence="2 3" key="1">
    <citation type="journal article" date="2018" name="Nat. Ecol. Evol.">
        <title>Shark genomes provide insights into elasmobranch evolution and the origin of vertebrates.</title>
        <authorList>
            <person name="Hara Y"/>
            <person name="Yamaguchi K"/>
            <person name="Onimaru K"/>
            <person name="Kadota M"/>
            <person name="Koyanagi M"/>
            <person name="Keeley SD"/>
            <person name="Tatsumi K"/>
            <person name="Tanaka K"/>
            <person name="Motone F"/>
            <person name="Kageyama Y"/>
            <person name="Nozu R"/>
            <person name="Adachi N"/>
            <person name="Nishimura O"/>
            <person name="Nakagawa R"/>
            <person name="Tanegashima C"/>
            <person name="Kiyatake I"/>
            <person name="Matsumoto R"/>
            <person name="Murakumo K"/>
            <person name="Nishida K"/>
            <person name="Terakita A"/>
            <person name="Kuratani S"/>
            <person name="Sato K"/>
            <person name="Hyodo S Kuraku.S."/>
        </authorList>
    </citation>
    <scope>NUCLEOTIDE SEQUENCE [LARGE SCALE GENOMIC DNA]</scope>
</reference>
<sequence>MFATQAAGGREREREGEESGPGARRGVKDREGEAASRAESGAWGEKKTVGRRPMGSHTPLPGAGGEWIGRIKAPGSGSASDGEELRGRLRIVGKQAAASGRQ</sequence>
<organism evidence="2 3">
    <name type="scientific">Chiloscyllium punctatum</name>
    <name type="common">Brownbanded bambooshark</name>
    <name type="synonym">Hemiscyllium punctatum</name>
    <dbReference type="NCBI Taxonomy" id="137246"/>
    <lineage>
        <taxon>Eukaryota</taxon>
        <taxon>Metazoa</taxon>
        <taxon>Chordata</taxon>
        <taxon>Craniata</taxon>
        <taxon>Vertebrata</taxon>
        <taxon>Chondrichthyes</taxon>
        <taxon>Elasmobranchii</taxon>
        <taxon>Galeomorphii</taxon>
        <taxon>Galeoidea</taxon>
        <taxon>Orectolobiformes</taxon>
        <taxon>Hemiscylliidae</taxon>
        <taxon>Chiloscyllium</taxon>
    </lineage>
</organism>
<comment type="caution">
    <text evidence="2">The sequence shown here is derived from an EMBL/GenBank/DDBJ whole genome shotgun (WGS) entry which is preliminary data.</text>
</comment>
<name>A0A401TYU9_CHIPU</name>